<name>A0ABS5C283_9BACT</name>
<keyword evidence="3" id="KW-1185">Reference proteome</keyword>
<protein>
    <recommendedName>
        <fullName evidence="4">HEAT repeat domain-containing protein</fullName>
    </recommendedName>
</protein>
<proteinExistence type="predicted"/>
<accession>A0ABS5C283</accession>
<dbReference type="RefSeq" id="WP_210660535.1">
    <property type="nucleotide sequence ID" value="NZ_JAGKQQ010000001.1"/>
</dbReference>
<evidence type="ECO:0000256" key="1">
    <source>
        <dbReference type="SAM" id="MobiDB-lite"/>
    </source>
</evidence>
<evidence type="ECO:0000313" key="2">
    <source>
        <dbReference type="EMBL" id="MBP3959772.1"/>
    </source>
</evidence>
<organism evidence="2 3">
    <name type="scientific">Gemmata palustris</name>
    <dbReference type="NCBI Taxonomy" id="2822762"/>
    <lineage>
        <taxon>Bacteria</taxon>
        <taxon>Pseudomonadati</taxon>
        <taxon>Planctomycetota</taxon>
        <taxon>Planctomycetia</taxon>
        <taxon>Gemmatales</taxon>
        <taxon>Gemmataceae</taxon>
        <taxon>Gemmata</taxon>
    </lineage>
</organism>
<dbReference type="InterPro" id="IPR016024">
    <property type="entry name" value="ARM-type_fold"/>
</dbReference>
<dbReference type="InterPro" id="IPR011989">
    <property type="entry name" value="ARM-like"/>
</dbReference>
<sequence length="320" mass="34479">MSRPKATAAALKQLSDEGDGTDKDQAAETLRSALSSGTSAVVAQAAELAGRLALPRLARDLCAAFERFSGDGMRADRYCAAKVAIVNALRRLKIERAAPYLNGMTCYWPARPNKGSRDAAAELRIAAAYAHAELGSASEVDELAGLLADPTEDVRLAAVHCVAALGGAICGPLLKLKILLGDDSPSVMAAGFEQVLACDKVRYFQVVADHLDSQDSRVRAHAALAIGQSRAPGALDLLTAKWKSTFDDDFKPDLLTAIALLRDDRAVEFLLSLLENHRGTARDALAALAHCHMPRVRQQVEEAIARVDDRELRRHFEELF</sequence>
<dbReference type="Proteomes" id="UP000676565">
    <property type="component" value="Unassembled WGS sequence"/>
</dbReference>
<evidence type="ECO:0008006" key="4">
    <source>
        <dbReference type="Google" id="ProtNLM"/>
    </source>
</evidence>
<gene>
    <name evidence="2" type="ORF">J8F10_31380</name>
</gene>
<evidence type="ECO:0000313" key="3">
    <source>
        <dbReference type="Proteomes" id="UP000676565"/>
    </source>
</evidence>
<dbReference type="EMBL" id="JAGKQQ010000001">
    <property type="protein sequence ID" value="MBP3959772.1"/>
    <property type="molecule type" value="Genomic_DNA"/>
</dbReference>
<dbReference type="Gene3D" id="1.25.10.10">
    <property type="entry name" value="Leucine-rich Repeat Variant"/>
    <property type="match status" value="2"/>
</dbReference>
<reference evidence="2 3" key="1">
    <citation type="submission" date="2021-04" db="EMBL/GenBank/DDBJ databases">
        <authorList>
            <person name="Ivanova A."/>
        </authorList>
    </citation>
    <scope>NUCLEOTIDE SEQUENCE [LARGE SCALE GENOMIC DNA]</scope>
    <source>
        <strain evidence="2 3">G18</strain>
    </source>
</reference>
<feature type="region of interest" description="Disordered" evidence="1">
    <location>
        <begin position="1"/>
        <end position="24"/>
    </location>
</feature>
<dbReference type="SUPFAM" id="SSF48371">
    <property type="entry name" value="ARM repeat"/>
    <property type="match status" value="1"/>
</dbReference>
<comment type="caution">
    <text evidence="2">The sequence shown here is derived from an EMBL/GenBank/DDBJ whole genome shotgun (WGS) entry which is preliminary data.</text>
</comment>